<dbReference type="InterPro" id="IPR001938">
    <property type="entry name" value="Thaumatin"/>
</dbReference>
<dbReference type="AlphaFoldDB" id="A0A830CVT4"/>
<dbReference type="SMART" id="SM00205">
    <property type="entry name" value="THN"/>
    <property type="match status" value="1"/>
</dbReference>
<name>A0A830CVT4_9LAMI</name>
<feature type="disulfide bond" evidence="1">
    <location>
        <begin position="24"/>
        <end position="33"/>
    </location>
</feature>
<reference evidence="2" key="1">
    <citation type="submission" date="2020-07" db="EMBL/GenBank/DDBJ databases">
        <title>Ethylene signaling mediates host invasion by parasitic plants.</title>
        <authorList>
            <person name="Yoshida S."/>
        </authorList>
    </citation>
    <scope>NUCLEOTIDE SEQUENCE</scope>
    <source>
        <strain evidence="2">Okayama</strain>
    </source>
</reference>
<protein>
    <submittedName>
        <fullName evidence="2">Thaumatin-like protein</fullName>
    </submittedName>
</protein>
<keyword evidence="1" id="KW-1015">Disulfide bond</keyword>
<proteinExistence type="predicted"/>
<dbReference type="EMBL" id="BMAC01000967">
    <property type="protein sequence ID" value="GFQ04678.1"/>
    <property type="molecule type" value="Genomic_DNA"/>
</dbReference>
<dbReference type="InterPro" id="IPR037176">
    <property type="entry name" value="Osmotin/thaumatin-like_sf"/>
</dbReference>
<dbReference type="PROSITE" id="PS51367">
    <property type="entry name" value="THAUMATIN_2"/>
    <property type="match status" value="1"/>
</dbReference>
<dbReference type="PANTHER" id="PTHR31048">
    <property type="entry name" value="OS03G0233200 PROTEIN"/>
    <property type="match status" value="1"/>
</dbReference>
<dbReference type="Proteomes" id="UP000653305">
    <property type="component" value="Unassembled WGS sequence"/>
</dbReference>
<accession>A0A830CVT4</accession>
<evidence type="ECO:0000313" key="3">
    <source>
        <dbReference type="Proteomes" id="UP000653305"/>
    </source>
</evidence>
<dbReference type="Gene3D" id="2.60.110.10">
    <property type="entry name" value="Thaumatin"/>
    <property type="match status" value="1"/>
</dbReference>
<feature type="disulfide bond" evidence="1">
    <location>
        <begin position="34"/>
        <end position="44"/>
    </location>
</feature>
<comment type="caution">
    <text evidence="2">The sequence shown here is derived from an EMBL/GenBank/DDBJ whole genome shotgun (WGS) entry which is preliminary data.</text>
</comment>
<dbReference type="OrthoDB" id="785489at2759"/>
<keyword evidence="3" id="KW-1185">Reference proteome</keyword>
<feature type="disulfide bond" evidence="1">
    <location>
        <begin position="5"/>
        <end position="20"/>
    </location>
</feature>
<dbReference type="Pfam" id="PF00314">
    <property type="entry name" value="Thaumatin"/>
    <property type="match status" value="1"/>
</dbReference>
<evidence type="ECO:0000313" key="2">
    <source>
        <dbReference type="EMBL" id="GFQ04678.1"/>
    </source>
</evidence>
<organism evidence="2 3">
    <name type="scientific">Phtheirospermum japonicum</name>
    <dbReference type="NCBI Taxonomy" id="374723"/>
    <lineage>
        <taxon>Eukaryota</taxon>
        <taxon>Viridiplantae</taxon>
        <taxon>Streptophyta</taxon>
        <taxon>Embryophyta</taxon>
        <taxon>Tracheophyta</taxon>
        <taxon>Spermatophyta</taxon>
        <taxon>Magnoliopsida</taxon>
        <taxon>eudicotyledons</taxon>
        <taxon>Gunneridae</taxon>
        <taxon>Pentapetalae</taxon>
        <taxon>asterids</taxon>
        <taxon>lamiids</taxon>
        <taxon>Lamiales</taxon>
        <taxon>Orobanchaceae</taxon>
        <taxon>Orobanchaceae incertae sedis</taxon>
        <taxon>Phtheirospermum</taxon>
    </lineage>
</organism>
<dbReference type="SUPFAM" id="SSF49870">
    <property type="entry name" value="Osmotin, thaumatin-like protein"/>
    <property type="match status" value="1"/>
</dbReference>
<gene>
    <name evidence="2" type="ORF">PHJA_002611800</name>
</gene>
<dbReference type="PIRSF" id="PIRSF002703">
    <property type="entry name" value="Thaumatin"/>
    <property type="match status" value="1"/>
</dbReference>
<sequence>MRSECPAELALRSDGRIVACQSACSVLDMDEYCCRGAFSTPMACLPTNYSRVFKTACPVAYSFAYDDPTSIITCSAADYIVSFCSSSTRNETQCTYHDIQVICNGASGILKDVSQVWKVMGMVFGVVIISIQVML</sequence>
<evidence type="ECO:0000256" key="1">
    <source>
        <dbReference type="PIRSR" id="PIRSR002703-1"/>
    </source>
</evidence>